<keyword evidence="1" id="KW-0812">Transmembrane</keyword>
<dbReference type="KEGG" id="vhy:G7082_14270"/>
<feature type="transmembrane region" description="Helical" evidence="1">
    <location>
        <begin position="12"/>
        <end position="33"/>
    </location>
</feature>
<sequence length="216" mass="24504">MVSKKKVPSIEFLWLGLYAFAGFSLELILDVVVKSIKGSSLSLGWHLLMTSMLWLLCSLGLIFYSKNRFDFDVLKNKTELRRKEKIILSILTIIVILVTSLLFKGIKPMVEFNNGLKQNYLLLLLRMMYYACEAILITLSIAFSQKFFEDKFNINKKIPVGGFFLAATWGVIHLLLQGISGGGFAIFFSIIAGLIYTNCQKDFKKSYGLICLMIIL</sequence>
<feature type="transmembrane region" description="Helical" evidence="1">
    <location>
        <begin position="127"/>
        <end position="148"/>
    </location>
</feature>
<evidence type="ECO:0000313" key="3">
    <source>
        <dbReference type="Proteomes" id="UP000501747"/>
    </source>
</evidence>
<keyword evidence="1" id="KW-1133">Transmembrane helix</keyword>
<gene>
    <name evidence="2" type="ORF">G7082_14270</name>
</gene>
<keyword evidence="1" id="KW-0472">Membrane</keyword>
<dbReference type="RefSeq" id="WP_166035867.1">
    <property type="nucleotide sequence ID" value="NZ_CP049887.1"/>
</dbReference>
<proteinExistence type="predicted"/>
<name>A0A6G8AX93_9ENTE</name>
<evidence type="ECO:0000256" key="1">
    <source>
        <dbReference type="SAM" id="Phobius"/>
    </source>
</evidence>
<feature type="transmembrane region" description="Helical" evidence="1">
    <location>
        <begin position="160"/>
        <end position="176"/>
    </location>
</feature>
<evidence type="ECO:0008006" key="4">
    <source>
        <dbReference type="Google" id="ProtNLM"/>
    </source>
</evidence>
<feature type="transmembrane region" description="Helical" evidence="1">
    <location>
        <begin position="86"/>
        <end position="107"/>
    </location>
</feature>
<keyword evidence="3" id="KW-1185">Reference proteome</keyword>
<protein>
    <recommendedName>
        <fullName evidence="4">CPBP family intramembrane metalloprotease</fullName>
    </recommendedName>
</protein>
<feature type="transmembrane region" description="Helical" evidence="1">
    <location>
        <begin position="182"/>
        <end position="199"/>
    </location>
</feature>
<dbReference type="AlphaFoldDB" id="A0A6G8AX93"/>
<dbReference type="EMBL" id="CP049887">
    <property type="protein sequence ID" value="QIL49582.1"/>
    <property type="molecule type" value="Genomic_DNA"/>
</dbReference>
<feature type="transmembrane region" description="Helical" evidence="1">
    <location>
        <begin position="45"/>
        <end position="65"/>
    </location>
</feature>
<organism evidence="2 3">
    <name type="scientific">Vagococcus hydrophili</name>
    <dbReference type="NCBI Taxonomy" id="2714947"/>
    <lineage>
        <taxon>Bacteria</taxon>
        <taxon>Bacillati</taxon>
        <taxon>Bacillota</taxon>
        <taxon>Bacilli</taxon>
        <taxon>Lactobacillales</taxon>
        <taxon>Enterococcaceae</taxon>
        <taxon>Vagococcus</taxon>
    </lineage>
</organism>
<evidence type="ECO:0000313" key="2">
    <source>
        <dbReference type="EMBL" id="QIL49582.1"/>
    </source>
</evidence>
<dbReference type="Proteomes" id="UP000501747">
    <property type="component" value="Chromosome"/>
</dbReference>
<reference evidence="2 3" key="1">
    <citation type="submission" date="2020-03" db="EMBL/GenBank/DDBJ databases">
        <title>Vagococcus sp. nov., isolated from beetles.</title>
        <authorList>
            <person name="Hyun D.-W."/>
            <person name="Bae J.-W."/>
        </authorList>
    </citation>
    <scope>NUCLEOTIDE SEQUENCE [LARGE SCALE GENOMIC DNA]</scope>
    <source>
        <strain evidence="2 3">HDW17B</strain>
    </source>
</reference>
<accession>A0A6G8AX93</accession>